<accession>A0A0J8D6N8</accession>
<dbReference type="STRING" id="1121307.CLCY_2c02630"/>
<evidence type="ECO:0000313" key="2">
    <source>
        <dbReference type="Proteomes" id="UP000036756"/>
    </source>
</evidence>
<evidence type="ECO:0000313" key="1">
    <source>
        <dbReference type="EMBL" id="KMT21502.1"/>
    </source>
</evidence>
<dbReference type="Proteomes" id="UP000036756">
    <property type="component" value="Unassembled WGS sequence"/>
</dbReference>
<reference evidence="1 2" key="1">
    <citation type="submission" date="2015-06" db="EMBL/GenBank/DDBJ databases">
        <title>Draft genome sequence of the purine-degrading Clostridium cylindrosporum HC-1 (DSM 605).</title>
        <authorList>
            <person name="Poehlein A."/>
            <person name="Schiel-Bengelsdorf B."/>
            <person name="Bengelsdorf F."/>
            <person name="Daniel R."/>
            <person name="Duerre P."/>
        </authorList>
    </citation>
    <scope>NUCLEOTIDE SEQUENCE [LARGE SCALE GENOMIC DNA]</scope>
    <source>
        <strain evidence="1 2">DSM 605</strain>
    </source>
</reference>
<keyword evidence="2" id="KW-1185">Reference proteome</keyword>
<name>A0A0J8D6N8_CLOCY</name>
<organism evidence="1 2">
    <name type="scientific">Clostridium cylindrosporum DSM 605</name>
    <dbReference type="NCBI Taxonomy" id="1121307"/>
    <lineage>
        <taxon>Bacteria</taxon>
        <taxon>Bacillati</taxon>
        <taxon>Bacillota</taxon>
        <taxon>Clostridia</taxon>
        <taxon>Eubacteriales</taxon>
        <taxon>Clostridiaceae</taxon>
        <taxon>Clostridium</taxon>
    </lineage>
</organism>
<dbReference type="OrthoDB" id="1864449at2"/>
<dbReference type="EMBL" id="LFVU01000027">
    <property type="protein sequence ID" value="KMT21502.1"/>
    <property type="molecule type" value="Genomic_DNA"/>
</dbReference>
<protein>
    <submittedName>
        <fullName evidence="1">Uncharacterized protein</fullName>
    </submittedName>
</protein>
<dbReference type="RefSeq" id="WP_048570933.1">
    <property type="nucleotide sequence ID" value="NZ_LFVU01000027.1"/>
</dbReference>
<proteinExistence type="predicted"/>
<dbReference type="PATRIC" id="fig|1121307.3.peg.1120"/>
<comment type="caution">
    <text evidence="1">The sequence shown here is derived from an EMBL/GenBank/DDBJ whole genome shotgun (WGS) entry which is preliminary data.</text>
</comment>
<dbReference type="SUPFAM" id="SSF56563">
    <property type="entry name" value="Major capsid protein gp5"/>
    <property type="match status" value="1"/>
</dbReference>
<sequence>MAQAGKLIIPEVYADLVREKMIGRTKVAQLATQLGYLSNTNIGEVVTFPRYKLISDVEDFVKGTPITSEELEQTSSQAKIKMVAKGVHVYDIDDMTALGNAVEEAITQQSLKFARKLDADLVDCCLQSPLKVDTALGNSITADELNKGLLLFGDEADIEDINIVINSLLIPSFLKMPEFIDGSKTFNTDGNGVQKKGCIGCFRGIGVYVADHKTYDSVNSTAITLIVKNGALAYIPKRDINIELERQASYKRTNIVGDFVYSTALINDGGVIVLKKGTVVTP</sequence>
<dbReference type="AlphaFoldDB" id="A0A0J8D6N8"/>
<gene>
    <name evidence="1" type="ORF">CLCY_2c02630</name>
</gene>